<dbReference type="SUPFAM" id="SSF53474">
    <property type="entry name" value="alpha/beta-Hydrolases"/>
    <property type="match status" value="1"/>
</dbReference>
<keyword evidence="3" id="KW-1185">Reference proteome</keyword>
<evidence type="ECO:0000259" key="1">
    <source>
        <dbReference type="Pfam" id="PF01738"/>
    </source>
</evidence>
<organism evidence="2 3">
    <name type="scientific">Nitrospira tepida</name>
    <dbReference type="NCBI Taxonomy" id="2973512"/>
    <lineage>
        <taxon>Bacteria</taxon>
        <taxon>Pseudomonadati</taxon>
        <taxon>Nitrospirota</taxon>
        <taxon>Nitrospiria</taxon>
        <taxon>Nitrospirales</taxon>
        <taxon>Nitrospiraceae</taxon>
        <taxon>Nitrospira</taxon>
    </lineage>
</organism>
<sequence length="264" mass="29167">MTAHVSPFTPQQIGTGAIRFPSGATIPTYADAAVDPYFKTRVPKDIQVEAIYYWPQEKGVYPGIVLLHEWWGLTSQIKDVALRLACEGYGVLIPNLYTRLGGMVTASEEVAEALMGRLNEAGVLQDINSCCEYFNTREFLKRNIHAVVGFGMGGSLAIRFACQRKRLRAAVAYYGLLRGVQNRVSELYCPLLYHQAGADALVPADEVDQLRRTAASHGKSVEIKQYPGAAHGFSNEMRKDVFHSDASQQAWDATLAFLADHLRA</sequence>
<evidence type="ECO:0000313" key="3">
    <source>
        <dbReference type="Proteomes" id="UP001179121"/>
    </source>
</evidence>
<dbReference type="InterPro" id="IPR029058">
    <property type="entry name" value="AB_hydrolase_fold"/>
</dbReference>
<dbReference type="InterPro" id="IPR051049">
    <property type="entry name" value="Dienelactone_hydrolase-like"/>
</dbReference>
<dbReference type="Pfam" id="PF01738">
    <property type="entry name" value="DLH"/>
    <property type="match status" value="1"/>
</dbReference>
<accession>A0AA86T7Z3</accession>
<dbReference type="AlphaFoldDB" id="A0AA86T7Z3"/>
<dbReference type="KEGG" id="nti:DNFV4_02422"/>
<proteinExistence type="predicted"/>
<name>A0AA86T7Z3_9BACT</name>
<reference evidence="2" key="1">
    <citation type="submission" date="2022-10" db="EMBL/GenBank/DDBJ databases">
        <authorList>
            <person name="Koch H."/>
        </authorList>
    </citation>
    <scope>NUCLEOTIDE SEQUENCE</scope>
    <source>
        <strain evidence="2">DNF</strain>
    </source>
</reference>
<dbReference type="Gene3D" id="3.40.50.1820">
    <property type="entry name" value="alpha/beta hydrolase"/>
    <property type="match status" value="1"/>
</dbReference>
<feature type="domain" description="Dienelactone hydrolase" evidence="1">
    <location>
        <begin position="50"/>
        <end position="261"/>
    </location>
</feature>
<dbReference type="InterPro" id="IPR002925">
    <property type="entry name" value="Dienelactn_hydro"/>
</dbReference>
<dbReference type="PANTHER" id="PTHR46623">
    <property type="entry name" value="CARBOXYMETHYLENEBUTENOLIDASE-RELATED"/>
    <property type="match status" value="1"/>
</dbReference>
<gene>
    <name evidence="2" type="ORF">DNFV4_02422</name>
</gene>
<dbReference type="PANTHER" id="PTHR46623:SF6">
    <property type="entry name" value="ALPHA_BETA-HYDROLASES SUPERFAMILY PROTEIN"/>
    <property type="match status" value="1"/>
</dbReference>
<evidence type="ECO:0000313" key="2">
    <source>
        <dbReference type="EMBL" id="CAI4031998.1"/>
    </source>
</evidence>
<dbReference type="Proteomes" id="UP001179121">
    <property type="component" value="Chromosome"/>
</dbReference>
<dbReference type="EMBL" id="OX365700">
    <property type="protein sequence ID" value="CAI4031998.1"/>
    <property type="molecule type" value="Genomic_DNA"/>
</dbReference>
<protein>
    <submittedName>
        <fullName evidence="2">Carboxymethylenebutenolidase</fullName>
    </submittedName>
</protein>
<dbReference type="RefSeq" id="WP_289268749.1">
    <property type="nucleotide sequence ID" value="NZ_OX365700.1"/>
</dbReference>
<dbReference type="GO" id="GO:0016787">
    <property type="term" value="F:hydrolase activity"/>
    <property type="evidence" value="ECO:0007669"/>
    <property type="project" value="InterPro"/>
</dbReference>